<dbReference type="Proteomes" id="UP000492821">
    <property type="component" value="Unassembled WGS sequence"/>
</dbReference>
<protein>
    <submittedName>
        <fullName evidence="2">DUF4470 domain-containing protein</fullName>
    </submittedName>
</protein>
<accession>A0A7E4US48</accession>
<evidence type="ECO:0000313" key="1">
    <source>
        <dbReference type="Proteomes" id="UP000492821"/>
    </source>
</evidence>
<organism evidence="1 2">
    <name type="scientific">Panagrellus redivivus</name>
    <name type="common">Microworm</name>
    <dbReference type="NCBI Taxonomy" id="6233"/>
    <lineage>
        <taxon>Eukaryota</taxon>
        <taxon>Metazoa</taxon>
        <taxon>Ecdysozoa</taxon>
        <taxon>Nematoda</taxon>
        <taxon>Chromadorea</taxon>
        <taxon>Rhabditida</taxon>
        <taxon>Tylenchina</taxon>
        <taxon>Panagrolaimomorpha</taxon>
        <taxon>Panagrolaimoidea</taxon>
        <taxon>Panagrolaimidae</taxon>
        <taxon>Panagrellus</taxon>
    </lineage>
</organism>
<dbReference type="WBParaSite" id="Pan_g12180.t1">
    <property type="protein sequence ID" value="Pan_g12180.t1"/>
    <property type="gene ID" value="Pan_g12180"/>
</dbReference>
<sequence>MKLLKDHDHMLIAEHVDPEVQHEFSNAERALLKAAPADAPRLADVVVAEADKAIERFTKADRPLSWDEDFKFWDFINTASTPTSVGYIVMYRIVPKIFKLGEVSMADPLIRTTPLMGLYILLLDKQFPQSFRMKLASELRTRASRVFKIVQKDQMKNVAFPATYMMLAYEKNPKAFVGCQEIHSQVSKKKRKKKHRRS</sequence>
<name>A0A7E4US48_PANRE</name>
<dbReference type="AlphaFoldDB" id="A0A7E4US48"/>
<reference evidence="1" key="1">
    <citation type="journal article" date="2013" name="Genetics">
        <title>The draft genome and transcriptome of Panagrellus redivivus are shaped by the harsh demands of a free-living lifestyle.</title>
        <authorList>
            <person name="Srinivasan J."/>
            <person name="Dillman A.R."/>
            <person name="Macchietto M.G."/>
            <person name="Heikkinen L."/>
            <person name="Lakso M."/>
            <person name="Fracchia K.M."/>
            <person name="Antoshechkin I."/>
            <person name="Mortazavi A."/>
            <person name="Wong G."/>
            <person name="Sternberg P.W."/>
        </authorList>
    </citation>
    <scope>NUCLEOTIDE SEQUENCE [LARGE SCALE GENOMIC DNA]</scope>
    <source>
        <strain evidence="1">MT8872</strain>
    </source>
</reference>
<proteinExistence type="predicted"/>
<reference evidence="2" key="2">
    <citation type="submission" date="2020-10" db="UniProtKB">
        <authorList>
            <consortium name="WormBaseParasite"/>
        </authorList>
    </citation>
    <scope>IDENTIFICATION</scope>
</reference>
<keyword evidence="1" id="KW-1185">Reference proteome</keyword>
<evidence type="ECO:0000313" key="2">
    <source>
        <dbReference type="WBParaSite" id="Pan_g12180.t1"/>
    </source>
</evidence>